<comment type="caution">
    <text evidence="1">The sequence shown here is derived from an EMBL/GenBank/DDBJ whole genome shotgun (WGS) entry which is preliminary data.</text>
</comment>
<dbReference type="EMBL" id="QPJY01000007">
    <property type="protein sequence ID" value="RCX28435.1"/>
    <property type="molecule type" value="Genomic_DNA"/>
</dbReference>
<evidence type="ECO:0000313" key="1">
    <source>
        <dbReference type="EMBL" id="RCX28435.1"/>
    </source>
</evidence>
<dbReference type="RefSeq" id="WP_114280366.1">
    <property type="nucleotide sequence ID" value="NZ_QPJY01000007.1"/>
</dbReference>
<proteinExistence type="predicted"/>
<sequence>MSEPAKAASALDAAAIAHQRIADLGAMFRGIMDATDDTTAQALARAGVNLSEEWANEFDTQAEVLELNVL</sequence>
<dbReference type="AlphaFoldDB" id="A0A369C5K5"/>
<accession>A0A369C5K5</accession>
<keyword evidence="2" id="KW-1185">Reference proteome</keyword>
<reference evidence="1 2" key="1">
    <citation type="submission" date="2018-07" db="EMBL/GenBank/DDBJ databases">
        <title>Genomic Encyclopedia of Type Strains, Phase IV (KMG-IV): sequencing the most valuable type-strain genomes for metagenomic binning, comparative biology and taxonomic classification.</title>
        <authorList>
            <person name="Goeker M."/>
        </authorList>
    </citation>
    <scope>NUCLEOTIDE SEQUENCE [LARGE SCALE GENOMIC DNA]</scope>
    <source>
        <strain evidence="1 2">DSM 26407</strain>
    </source>
</reference>
<name>A0A369C5K5_9GAMM</name>
<protein>
    <submittedName>
        <fullName evidence="1">Uncharacterized protein</fullName>
    </submittedName>
</protein>
<evidence type="ECO:0000313" key="2">
    <source>
        <dbReference type="Proteomes" id="UP000252707"/>
    </source>
</evidence>
<gene>
    <name evidence="1" type="ORF">DFQ59_107183</name>
</gene>
<dbReference type="Proteomes" id="UP000252707">
    <property type="component" value="Unassembled WGS sequence"/>
</dbReference>
<organism evidence="1 2">
    <name type="scientific">Thioalbus denitrificans</name>
    <dbReference type="NCBI Taxonomy" id="547122"/>
    <lineage>
        <taxon>Bacteria</taxon>
        <taxon>Pseudomonadati</taxon>
        <taxon>Pseudomonadota</taxon>
        <taxon>Gammaproteobacteria</taxon>
        <taxon>Chromatiales</taxon>
        <taxon>Ectothiorhodospiraceae</taxon>
        <taxon>Thioalbus</taxon>
    </lineage>
</organism>